<feature type="compositionally biased region" description="Basic and acidic residues" evidence="1">
    <location>
        <begin position="281"/>
        <end position="292"/>
    </location>
</feature>
<keyword evidence="2" id="KW-0812">Transmembrane</keyword>
<keyword evidence="4" id="KW-1185">Reference proteome</keyword>
<feature type="compositionally biased region" description="Pro residues" evidence="1">
    <location>
        <begin position="24"/>
        <end position="37"/>
    </location>
</feature>
<name>A0ABS1L5M9_9ACTN</name>
<accession>A0ABS1L5M9</accession>
<evidence type="ECO:0000256" key="2">
    <source>
        <dbReference type="SAM" id="Phobius"/>
    </source>
</evidence>
<evidence type="ECO:0000313" key="4">
    <source>
        <dbReference type="Proteomes" id="UP000636918"/>
    </source>
</evidence>
<protein>
    <recommendedName>
        <fullName evidence="5">DUF4064 domain-containing protein</fullName>
    </recommendedName>
</protein>
<feature type="compositionally biased region" description="Low complexity" evidence="1">
    <location>
        <begin position="13"/>
        <end position="23"/>
    </location>
</feature>
<sequence length="292" mass="30687">MSDPQEPGPTHTPYGQPSGQPDPYGQPSPYGQPPSDAPSPYGQQYDQQYGQAYGQYGQPTSDRRPGTVTAAAWITIVLSAIVAAVFGFATLALIVARDQVITEMERVPEFQDANIDADAAVGVLVAVMLGFLVWSLIAVVLAVFVLKRSNVARILLVISCSVTALLSLLSITSVISAVWLIAAVAVIVMLFAGGASAWFKQLPAQPGGYGGYTQQYPSPGQQGAPNPYGDPYGQAPTGQQYPAAPTYPSSDNPYGQPDPSAQQPPPSENPYGQPPAQGEGGSDHPPKDYPGR</sequence>
<evidence type="ECO:0000313" key="3">
    <source>
        <dbReference type="EMBL" id="MBL0746995.1"/>
    </source>
</evidence>
<feature type="region of interest" description="Disordered" evidence="1">
    <location>
        <begin position="210"/>
        <end position="292"/>
    </location>
</feature>
<organism evidence="3 4">
    <name type="scientific">Nocardioides baculatus</name>
    <dbReference type="NCBI Taxonomy" id="2801337"/>
    <lineage>
        <taxon>Bacteria</taxon>
        <taxon>Bacillati</taxon>
        <taxon>Actinomycetota</taxon>
        <taxon>Actinomycetes</taxon>
        <taxon>Propionibacteriales</taxon>
        <taxon>Nocardioidaceae</taxon>
        <taxon>Nocardioides</taxon>
    </lineage>
</organism>
<feature type="transmembrane region" description="Helical" evidence="2">
    <location>
        <begin position="70"/>
        <end position="96"/>
    </location>
</feature>
<feature type="transmembrane region" description="Helical" evidence="2">
    <location>
        <begin position="119"/>
        <end position="144"/>
    </location>
</feature>
<feature type="region of interest" description="Disordered" evidence="1">
    <location>
        <begin position="1"/>
        <end position="44"/>
    </location>
</feature>
<feature type="compositionally biased region" description="Low complexity" evidence="1">
    <location>
        <begin position="212"/>
        <end position="223"/>
    </location>
</feature>
<feature type="transmembrane region" description="Helical" evidence="2">
    <location>
        <begin position="151"/>
        <end position="171"/>
    </location>
</feature>
<feature type="transmembrane region" description="Helical" evidence="2">
    <location>
        <begin position="177"/>
        <end position="199"/>
    </location>
</feature>
<gene>
    <name evidence="3" type="ORF">JI751_05170</name>
</gene>
<keyword evidence="2" id="KW-1133">Transmembrane helix</keyword>
<dbReference type="Proteomes" id="UP000636918">
    <property type="component" value="Unassembled WGS sequence"/>
</dbReference>
<dbReference type="RefSeq" id="WP_201934167.1">
    <property type="nucleotide sequence ID" value="NZ_JAERSG010000001.1"/>
</dbReference>
<reference evidence="3 4" key="1">
    <citation type="submission" date="2021-01" db="EMBL/GenBank/DDBJ databases">
        <title>Genome seq and assembly of Nocardiodes sp. G10.</title>
        <authorList>
            <person name="Chhetri G."/>
        </authorList>
    </citation>
    <scope>NUCLEOTIDE SEQUENCE [LARGE SCALE GENOMIC DNA]</scope>
    <source>
        <strain evidence="3 4">G10</strain>
    </source>
</reference>
<proteinExistence type="predicted"/>
<comment type="caution">
    <text evidence="3">The sequence shown here is derived from an EMBL/GenBank/DDBJ whole genome shotgun (WGS) entry which is preliminary data.</text>
</comment>
<dbReference type="SUPFAM" id="SSF81995">
    <property type="entry name" value="beta-sandwich domain of Sec23/24"/>
    <property type="match status" value="1"/>
</dbReference>
<evidence type="ECO:0000256" key="1">
    <source>
        <dbReference type="SAM" id="MobiDB-lite"/>
    </source>
</evidence>
<evidence type="ECO:0008006" key="5">
    <source>
        <dbReference type="Google" id="ProtNLM"/>
    </source>
</evidence>
<keyword evidence="2" id="KW-0472">Membrane</keyword>
<dbReference type="EMBL" id="JAERSG010000001">
    <property type="protein sequence ID" value="MBL0746995.1"/>
    <property type="molecule type" value="Genomic_DNA"/>
</dbReference>